<keyword evidence="4" id="KW-1185">Reference proteome</keyword>
<dbReference type="CDD" id="cd20401">
    <property type="entry name" value="Tudor_AtPTM-like"/>
    <property type="match status" value="1"/>
</dbReference>
<dbReference type="PANTHER" id="PTHR37384:SF1">
    <property type="entry name" value="OS01G0835600 PROTEIN"/>
    <property type="match status" value="1"/>
</dbReference>
<dbReference type="Gene3D" id="2.30.30.140">
    <property type="match status" value="1"/>
</dbReference>
<dbReference type="InterPro" id="IPR047365">
    <property type="entry name" value="Tudor_AtPTM-like"/>
</dbReference>
<dbReference type="Proteomes" id="UP001293593">
    <property type="component" value="Unassembled WGS sequence"/>
</dbReference>
<name>A0AAE1TF82_9FABA</name>
<dbReference type="EMBL" id="JAWXYG010000002">
    <property type="protein sequence ID" value="KAK4281419.1"/>
    <property type="molecule type" value="Genomic_DNA"/>
</dbReference>
<organism evidence="3 4">
    <name type="scientific">Acacia crassicarpa</name>
    <name type="common">northern wattle</name>
    <dbReference type="NCBI Taxonomy" id="499986"/>
    <lineage>
        <taxon>Eukaryota</taxon>
        <taxon>Viridiplantae</taxon>
        <taxon>Streptophyta</taxon>
        <taxon>Embryophyta</taxon>
        <taxon>Tracheophyta</taxon>
        <taxon>Spermatophyta</taxon>
        <taxon>Magnoliopsida</taxon>
        <taxon>eudicotyledons</taxon>
        <taxon>Gunneridae</taxon>
        <taxon>Pentapetalae</taxon>
        <taxon>rosids</taxon>
        <taxon>fabids</taxon>
        <taxon>Fabales</taxon>
        <taxon>Fabaceae</taxon>
        <taxon>Caesalpinioideae</taxon>
        <taxon>mimosoid clade</taxon>
        <taxon>Acacieae</taxon>
        <taxon>Acacia</taxon>
    </lineage>
</organism>
<feature type="region of interest" description="Disordered" evidence="1">
    <location>
        <begin position="138"/>
        <end position="171"/>
    </location>
</feature>
<dbReference type="PANTHER" id="PTHR37384">
    <property type="entry name" value="OS01G0835600 PROTEIN"/>
    <property type="match status" value="1"/>
</dbReference>
<sequence length="171" mass="18756">MEGGGSQQQSNASATTVFELPGEPAIVINGVPDIIPSDSTRALCKTSSTAEAPVHSGLGEWLEGREVLKLFMGRYYTGVVLQHDKLTGWFRVLYEDGDSEDLDWQELEEILLPLDVTIPLKSLAQRIVCRKNKKPINKSGKIVSNSQNPQVKRTPSKGKMTTLPYDGASNQ</sequence>
<evidence type="ECO:0000313" key="4">
    <source>
        <dbReference type="Proteomes" id="UP001293593"/>
    </source>
</evidence>
<dbReference type="AlphaFoldDB" id="A0AAE1TF82"/>
<protein>
    <recommendedName>
        <fullName evidence="2">PTM/DIR17-like Tudor domain-containing protein</fullName>
    </recommendedName>
</protein>
<feature type="compositionally biased region" description="Polar residues" evidence="1">
    <location>
        <begin position="142"/>
        <end position="153"/>
    </location>
</feature>
<dbReference type="Pfam" id="PF21743">
    <property type="entry name" value="PTM_DIR17_Tudor"/>
    <property type="match status" value="1"/>
</dbReference>
<accession>A0AAE1TF82</accession>
<reference evidence="3" key="1">
    <citation type="submission" date="2023-10" db="EMBL/GenBank/DDBJ databases">
        <title>Chromosome-level genome of the transformable northern wattle, Acacia crassicarpa.</title>
        <authorList>
            <person name="Massaro I."/>
            <person name="Sinha N.R."/>
            <person name="Poethig S."/>
            <person name="Leichty A.R."/>
        </authorList>
    </citation>
    <scope>NUCLEOTIDE SEQUENCE</scope>
    <source>
        <strain evidence="3">Acra3RX</strain>
        <tissue evidence="3">Leaf</tissue>
    </source>
</reference>
<feature type="domain" description="PTM/DIR17-like Tudor" evidence="2">
    <location>
        <begin position="64"/>
        <end position="111"/>
    </location>
</feature>
<comment type="caution">
    <text evidence="3">The sequence shown here is derived from an EMBL/GenBank/DDBJ whole genome shotgun (WGS) entry which is preliminary data.</text>
</comment>
<evidence type="ECO:0000259" key="2">
    <source>
        <dbReference type="Pfam" id="PF21743"/>
    </source>
</evidence>
<proteinExistence type="predicted"/>
<evidence type="ECO:0000256" key="1">
    <source>
        <dbReference type="SAM" id="MobiDB-lite"/>
    </source>
</evidence>
<gene>
    <name evidence="3" type="ORF">QN277_012913</name>
</gene>
<evidence type="ECO:0000313" key="3">
    <source>
        <dbReference type="EMBL" id="KAK4281419.1"/>
    </source>
</evidence>